<accession>A0A5N7CIE0</accession>
<reference evidence="1" key="1">
    <citation type="submission" date="2019-04" db="EMBL/GenBank/DDBJ databases">
        <title>Friends and foes A comparative genomics studyof 23 Aspergillus species from section Flavi.</title>
        <authorList>
            <consortium name="DOE Joint Genome Institute"/>
            <person name="Kjaerbolling I."/>
            <person name="Vesth T."/>
            <person name="Frisvad J.C."/>
            <person name="Nybo J.L."/>
            <person name="Theobald S."/>
            <person name="Kildgaard S."/>
            <person name="Isbrandt T."/>
            <person name="Kuo A."/>
            <person name="Sato A."/>
            <person name="Lyhne E.K."/>
            <person name="Kogle M.E."/>
            <person name="Wiebenga A."/>
            <person name="Kun R.S."/>
            <person name="Lubbers R.J."/>
            <person name="Makela M.R."/>
            <person name="Barry K."/>
            <person name="Chovatia M."/>
            <person name="Clum A."/>
            <person name="Daum C."/>
            <person name="Haridas S."/>
            <person name="He G."/>
            <person name="LaButti K."/>
            <person name="Lipzen A."/>
            <person name="Mondo S."/>
            <person name="Riley R."/>
            <person name="Salamov A."/>
            <person name="Simmons B.A."/>
            <person name="Magnuson J.K."/>
            <person name="Henrissat B."/>
            <person name="Mortensen U.H."/>
            <person name="Larsen T.O."/>
            <person name="Devries R.P."/>
            <person name="Grigoriev I.V."/>
            <person name="Machida M."/>
            <person name="Baker S.E."/>
            <person name="Andersen M.R."/>
        </authorList>
    </citation>
    <scope>NUCLEOTIDE SEQUENCE [LARGE SCALE GENOMIC DNA]</scope>
    <source>
        <strain evidence="1">IBT 14317</strain>
    </source>
</reference>
<organism evidence="1">
    <name type="scientific">Petromyces alliaceus</name>
    <name type="common">Aspergillus alliaceus</name>
    <dbReference type="NCBI Taxonomy" id="209559"/>
    <lineage>
        <taxon>Eukaryota</taxon>
        <taxon>Fungi</taxon>
        <taxon>Dikarya</taxon>
        <taxon>Ascomycota</taxon>
        <taxon>Pezizomycotina</taxon>
        <taxon>Eurotiomycetes</taxon>
        <taxon>Eurotiomycetidae</taxon>
        <taxon>Eurotiales</taxon>
        <taxon>Aspergillaceae</taxon>
        <taxon>Aspergillus</taxon>
        <taxon>Aspergillus subgen. Circumdati</taxon>
    </lineage>
</organism>
<evidence type="ECO:0000313" key="1">
    <source>
        <dbReference type="EMBL" id="KAE8393508.1"/>
    </source>
</evidence>
<dbReference type="Proteomes" id="UP000326877">
    <property type="component" value="Unassembled WGS sequence"/>
</dbReference>
<dbReference type="EMBL" id="ML735229">
    <property type="protein sequence ID" value="KAE8393508.1"/>
    <property type="molecule type" value="Genomic_DNA"/>
</dbReference>
<dbReference type="AlphaFoldDB" id="A0A5N7CIE0"/>
<dbReference type="OrthoDB" id="4851849at2759"/>
<proteinExistence type="predicted"/>
<sequence length="157" mass="18012">MLTYYCPRLESTYVPNLKSNLKECCRIFHGDKDDNFVPACRHLRARPQLIFSKDLPGRALSFKYCRCYKSLRGTPDEASPRTAPMFTTQHNSSQGTMGGYLLPQQAVCRFRDIHRCLKPSPSFRKVTIIPIPRDIVTQRALQNPLSLERAFTALAYL</sequence>
<name>A0A5N7CIE0_PETAA</name>
<gene>
    <name evidence="1" type="ORF">BDV23DRAFT_180574</name>
</gene>
<protein>
    <submittedName>
        <fullName evidence="1">Uncharacterized protein</fullName>
    </submittedName>
</protein>